<dbReference type="PANTHER" id="PTHR35725:SF4">
    <property type="entry name" value="CLASSICAL ARABINOGALACTAN PROTEIN 26"/>
    <property type="match status" value="1"/>
</dbReference>
<keyword evidence="1" id="KW-0812">Transmembrane</keyword>
<evidence type="ECO:0000313" key="2">
    <source>
        <dbReference type="EMBL" id="PHT46830.1"/>
    </source>
</evidence>
<name>A0A2G2WNU0_CAPBA</name>
<keyword evidence="1" id="KW-0472">Membrane</keyword>
<feature type="transmembrane region" description="Helical" evidence="1">
    <location>
        <begin position="52"/>
        <end position="73"/>
    </location>
</feature>
<proteinExistence type="predicted"/>
<reference evidence="2 3" key="1">
    <citation type="journal article" date="2017" name="Genome Biol.">
        <title>New reference genome sequences of hot pepper reveal the massive evolution of plant disease-resistance genes by retroduplication.</title>
        <authorList>
            <person name="Kim S."/>
            <person name="Park J."/>
            <person name="Yeom S.I."/>
            <person name="Kim Y.M."/>
            <person name="Seo E."/>
            <person name="Kim K.T."/>
            <person name="Kim M.S."/>
            <person name="Lee J.M."/>
            <person name="Cheong K."/>
            <person name="Shin H.S."/>
            <person name="Kim S.B."/>
            <person name="Han K."/>
            <person name="Lee J."/>
            <person name="Park M."/>
            <person name="Lee H.A."/>
            <person name="Lee H.Y."/>
            <person name="Lee Y."/>
            <person name="Oh S."/>
            <person name="Lee J.H."/>
            <person name="Choi E."/>
            <person name="Choi E."/>
            <person name="Lee S.E."/>
            <person name="Jeon J."/>
            <person name="Kim H."/>
            <person name="Choi G."/>
            <person name="Song H."/>
            <person name="Lee J."/>
            <person name="Lee S.C."/>
            <person name="Kwon J.K."/>
            <person name="Lee H.Y."/>
            <person name="Koo N."/>
            <person name="Hong Y."/>
            <person name="Kim R.W."/>
            <person name="Kang W.H."/>
            <person name="Huh J.H."/>
            <person name="Kang B.C."/>
            <person name="Yang T.J."/>
            <person name="Lee Y.H."/>
            <person name="Bennetzen J.L."/>
            <person name="Choi D."/>
        </authorList>
    </citation>
    <scope>NUCLEOTIDE SEQUENCE [LARGE SCALE GENOMIC DNA]</scope>
    <source>
        <strain evidence="3">cv. PBC81</strain>
    </source>
</reference>
<dbReference type="AlphaFoldDB" id="A0A2G2WNU0"/>
<accession>A0A2G2WNU0</accession>
<sequence>MMNSITPLFPLPGGLELAPSDSSIPTIPSSLSPSNPDAMVALQFQPSASFSIYSAIPLASLLTEILVFVVGSLSQSKIGS</sequence>
<dbReference type="OrthoDB" id="1304451at2759"/>
<dbReference type="InterPro" id="IPR039346">
    <property type="entry name" value="AGP25/26"/>
</dbReference>
<dbReference type="Proteomes" id="UP000224567">
    <property type="component" value="Unassembled WGS sequence"/>
</dbReference>
<comment type="caution">
    <text evidence="2">The sequence shown here is derived from an EMBL/GenBank/DDBJ whole genome shotgun (WGS) entry which is preliminary data.</text>
</comment>
<keyword evidence="1" id="KW-1133">Transmembrane helix</keyword>
<gene>
    <name evidence="2" type="ORF">CQW23_15988</name>
</gene>
<protein>
    <submittedName>
        <fullName evidence="2">Uncharacterized protein</fullName>
    </submittedName>
</protein>
<keyword evidence="3" id="KW-1185">Reference proteome</keyword>
<dbReference type="STRING" id="33114.A0A2G2WNU0"/>
<evidence type="ECO:0000256" key="1">
    <source>
        <dbReference type="SAM" id="Phobius"/>
    </source>
</evidence>
<evidence type="ECO:0000313" key="3">
    <source>
        <dbReference type="Proteomes" id="UP000224567"/>
    </source>
</evidence>
<organism evidence="2 3">
    <name type="scientific">Capsicum baccatum</name>
    <name type="common">Peruvian pepper</name>
    <dbReference type="NCBI Taxonomy" id="33114"/>
    <lineage>
        <taxon>Eukaryota</taxon>
        <taxon>Viridiplantae</taxon>
        <taxon>Streptophyta</taxon>
        <taxon>Embryophyta</taxon>
        <taxon>Tracheophyta</taxon>
        <taxon>Spermatophyta</taxon>
        <taxon>Magnoliopsida</taxon>
        <taxon>eudicotyledons</taxon>
        <taxon>Gunneridae</taxon>
        <taxon>Pentapetalae</taxon>
        <taxon>asterids</taxon>
        <taxon>lamiids</taxon>
        <taxon>Solanales</taxon>
        <taxon>Solanaceae</taxon>
        <taxon>Solanoideae</taxon>
        <taxon>Capsiceae</taxon>
        <taxon>Capsicum</taxon>
    </lineage>
</organism>
<dbReference type="EMBL" id="MLFT02000006">
    <property type="protein sequence ID" value="PHT46830.1"/>
    <property type="molecule type" value="Genomic_DNA"/>
</dbReference>
<reference evidence="3" key="2">
    <citation type="journal article" date="2017" name="J. Anim. Genet.">
        <title>Multiple reference genome sequences of hot pepper reveal the massive evolution of plant disease resistance genes by retroduplication.</title>
        <authorList>
            <person name="Kim S."/>
            <person name="Park J."/>
            <person name="Yeom S.-I."/>
            <person name="Kim Y.-M."/>
            <person name="Seo E."/>
            <person name="Kim K.-T."/>
            <person name="Kim M.-S."/>
            <person name="Lee J.M."/>
            <person name="Cheong K."/>
            <person name="Shin H.-S."/>
            <person name="Kim S.-B."/>
            <person name="Han K."/>
            <person name="Lee J."/>
            <person name="Park M."/>
            <person name="Lee H.-A."/>
            <person name="Lee H.-Y."/>
            <person name="Lee Y."/>
            <person name="Oh S."/>
            <person name="Lee J.H."/>
            <person name="Choi E."/>
            <person name="Choi E."/>
            <person name="Lee S.E."/>
            <person name="Jeon J."/>
            <person name="Kim H."/>
            <person name="Choi G."/>
            <person name="Song H."/>
            <person name="Lee J."/>
            <person name="Lee S.-C."/>
            <person name="Kwon J.-K."/>
            <person name="Lee H.-Y."/>
            <person name="Koo N."/>
            <person name="Hong Y."/>
            <person name="Kim R.W."/>
            <person name="Kang W.-H."/>
            <person name="Huh J.H."/>
            <person name="Kang B.-C."/>
            <person name="Yang T.-J."/>
            <person name="Lee Y.-H."/>
            <person name="Bennetzen J.L."/>
            <person name="Choi D."/>
        </authorList>
    </citation>
    <scope>NUCLEOTIDE SEQUENCE [LARGE SCALE GENOMIC DNA]</scope>
    <source>
        <strain evidence="3">cv. PBC81</strain>
    </source>
</reference>
<dbReference type="PANTHER" id="PTHR35725">
    <property type="entry name" value="CLASSICAL ARABINOGALACTAN PROTEIN 26"/>
    <property type="match status" value="1"/>
</dbReference>